<dbReference type="RefSeq" id="WP_023603746.1">
    <property type="nucleotide sequence ID" value="NZ_CAWMPN010000011.1"/>
</dbReference>
<evidence type="ECO:0000313" key="3">
    <source>
        <dbReference type="Proteomes" id="UP000093523"/>
    </source>
</evidence>
<protein>
    <submittedName>
        <fullName evidence="2">Pilus assembly protein PilV</fullName>
    </submittedName>
</protein>
<gene>
    <name evidence="2" type="ORF">A6E04_14420</name>
</gene>
<keyword evidence="1" id="KW-1133">Transmembrane helix</keyword>
<dbReference type="InterPro" id="IPR012902">
    <property type="entry name" value="N_methyl_site"/>
</dbReference>
<feature type="transmembrane region" description="Helical" evidence="1">
    <location>
        <begin position="7"/>
        <end position="28"/>
    </location>
</feature>
<keyword evidence="1" id="KW-0472">Membrane</keyword>
<dbReference type="NCBIfam" id="TIGR02532">
    <property type="entry name" value="IV_pilin_GFxxxE"/>
    <property type="match status" value="1"/>
</dbReference>
<accession>A0A1B9NYV4</accession>
<evidence type="ECO:0000256" key="1">
    <source>
        <dbReference type="SAM" id="Phobius"/>
    </source>
</evidence>
<organism evidence="2 3">
    <name type="scientific">Aliivibrio logei</name>
    <name type="common">Vibrio logei</name>
    <dbReference type="NCBI Taxonomy" id="688"/>
    <lineage>
        <taxon>Bacteria</taxon>
        <taxon>Pseudomonadati</taxon>
        <taxon>Pseudomonadota</taxon>
        <taxon>Gammaproteobacteria</taxon>
        <taxon>Vibrionales</taxon>
        <taxon>Vibrionaceae</taxon>
        <taxon>Aliivibrio</taxon>
    </lineage>
</organism>
<reference evidence="2 3" key="1">
    <citation type="submission" date="2016-06" db="EMBL/GenBank/DDBJ databases">
        <authorList>
            <person name="Kjaerup R.B."/>
            <person name="Dalgaard T.S."/>
            <person name="Juul-Madsen H.R."/>
        </authorList>
    </citation>
    <scope>NUCLEOTIDE SEQUENCE [LARGE SCALE GENOMIC DNA]</scope>
    <source>
        <strain evidence="2 3">1S159</strain>
    </source>
</reference>
<dbReference type="OrthoDB" id="5829918at2"/>
<proteinExistence type="predicted"/>
<dbReference type="PROSITE" id="PS00409">
    <property type="entry name" value="PROKAR_NTER_METHYL"/>
    <property type="match status" value="1"/>
</dbReference>
<evidence type="ECO:0000313" key="2">
    <source>
        <dbReference type="EMBL" id="OCH20970.1"/>
    </source>
</evidence>
<dbReference type="STRING" id="688.A6E04_14420"/>
<dbReference type="Pfam" id="PF07963">
    <property type="entry name" value="N_methyl"/>
    <property type="match status" value="1"/>
</dbReference>
<comment type="caution">
    <text evidence="2">The sequence shown here is derived from an EMBL/GenBank/DDBJ whole genome shotgun (WGS) entry which is preliminary data.</text>
</comment>
<name>A0A1B9NYV4_ALILO</name>
<sequence length="135" mass="15063">MIYRQKGFSLLEIMISFTIIGIGALGLLKLQTFIELKSEHATRSIEALYSAETQLEKFRSRSISGAGGTITYDSIATSSNEVTINDVTYMLTWNVDSIISASAKHITISSAWNTRHGNQEFVTLETIISKYNEFD</sequence>
<dbReference type="AlphaFoldDB" id="A0A1B9NYV4"/>
<keyword evidence="1" id="KW-0812">Transmembrane</keyword>
<dbReference type="EMBL" id="MAJU01000011">
    <property type="protein sequence ID" value="OCH20970.1"/>
    <property type="molecule type" value="Genomic_DNA"/>
</dbReference>
<dbReference type="Proteomes" id="UP000093523">
    <property type="component" value="Unassembled WGS sequence"/>
</dbReference>